<accession>A0A088F7R0</accession>
<dbReference type="SUPFAM" id="SSF55729">
    <property type="entry name" value="Acyl-CoA N-acyltransferases (Nat)"/>
    <property type="match status" value="1"/>
</dbReference>
<keyword evidence="3" id="KW-1185">Reference proteome</keyword>
<sequence>MKVSVVDNIHHTTMPIDIRIAVAKGIQEERQWSDLPWDVIVDAMYDATANGCTDVYVHDSDGALMGCAHLGELFDIHVGPCAVVMAMYVWPQYRNRGVTRLILRELKRAARQAGLRWCGYSHMVRPYVQEYRFIDLEKP</sequence>
<evidence type="ECO:0000313" key="2">
    <source>
        <dbReference type="EMBL" id="AIM40532.1"/>
    </source>
</evidence>
<evidence type="ECO:0000259" key="1">
    <source>
        <dbReference type="PROSITE" id="PS51186"/>
    </source>
</evidence>
<organism evidence="2 3">
    <name type="scientific">Escherichia phage J8-65</name>
    <dbReference type="NCBI Taxonomy" id="1536597"/>
    <lineage>
        <taxon>Viruses</taxon>
        <taxon>Duplodnaviria</taxon>
        <taxon>Heunggongvirae</taxon>
        <taxon>Uroviricota</taxon>
        <taxon>Caudoviricetes</taxon>
        <taxon>Autographivirales</taxon>
        <taxon>Autoscriptoviridae</taxon>
        <taxon>Stentvirinae</taxon>
        <taxon>Bonnellvirus</taxon>
        <taxon>Bonnellvirus smaasur</taxon>
        <taxon>Bonnellvirus J865</taxon>
    </lineage>
</organism>
<reference evidence="2 3" key="1">
    <citation type="submission" date="2014-07" db="EMBL/GenBank/DDBJ databases">
        <title>Synergy as a Rationale for Phage Therapy using Phage Cocktails.</title>
        <authorList>
            <person name="Schmerer M."/>
            <person name="Molineux I.J."/>
            <person name="Bull J.J."/>
        </authorList>
    </citation>
    <scope>NUCLEOTIDE SEQUENCE [LARGE SCALE GENOMIC DNA]</scope>
</reference>
<feature type="domain" description="N-acetyltransferase" evidence="1">
    <location>
        <begin position="16"/>
        <end position="139"/>
    </location>
</feature>
<dbReference type="GeneID" id="22277679"/>
<proteinExistence type="predicted"/>
<dbReference type="CDD" id="cd04301">
    <property type="entry name" value="NAT_SF"/>
    <property type="match status" value="1"/>
</dbReference>
<dbReference type="PROSITE" id="PS51186">
    <property type="entry name" value="GNAT"/>
    <property type="match status" value="1"/>
</dbReference>
<name>A0A088F7R0_9CAUD</name>
<dbReference type="RefSeq" id="YP_009101379.1">
    <property type="nucleotide sequence ID" value="NC_025445.1"/>
</dbReference>
<dbReference type="GO" id="GO:0016747">
    <property type="term" value="F:acyltransferase activity, transferring groups other than amino-acyl groups"/>
    <property type="evidence" value="ECO:0007669"/>
    <property type="project" value="InterPro"/>
</dbReference>
<dbReference type="Proteomes" id="UP000029367">
    <property type="component" value="Segment"/>
</dbReference>
<dbReference type="InterPro" id="IPR000182">
    <property type="entry name" value="GNAT_dom"/>
</dbReference>
<dbReference type="KEGG" id="vg:22277679"/>
<dbReference type="InterPro" id="IPR016181">
    <property type="entry name" value="Acyl_CoA_acyltransferase"/>
</dbReference>
<evidence type="ECO:0000313" key="3">
    <source>
        <dbReference type="Proteomes" id="UP000029367"/>
    </source>
</evidence>
<dbReference type="EMBL" id="KM247287">
    <property type="protein sequence ID" value="AIM40532.1"/>
    <property type="molecule type" value="Genomic_DNA"/>
</dbReference>
<protein>
    <recommendedName>
        <fullName evidence="1">N-acetyltransferase domain-containing protein</fullName>
    </recommendedName>
</protein>
<dbReference type="Pfam" id="PF00583">
    <property type="entry name" value="Acetyltransf_1"/>
    <property type="match status" value="1"/>
</dbReference>
<dbReference type="Gene3D" id="3.40.630.30">
    <property type="match status" value="1"/>
</dbReference>